<evidence type="ECO:0000256" key="4">
    <source>
        <dbReference type="ARBA" id="ARBA00022499"/>
    </source>
</evidence>
<dbReference type="SUPFAM" id="SSF54236">
    <property type="entry name" value="Ubiquitin-like"/>
    <property type="match status" value="1"/>
</dbReference>
<dbReference type="GO" id="GO:0000421">
    <property type="term" value="C:autophagosome membrane"/>
    <property type="evidence" value="ECO:0007669"/>
    <property type="project" value="TreeGrafter"/>
</dbReference>
<evidence type="ECO:0000256" key="2">
    <source>
        <dbReference type="ARBA" id="ARBA00011288"/>
    </source>
</evidence>
<evidence type="ECO:0000256" key="6">
    <source>
        <dbReference type="ARBA" id="ARBA00023006"/>
    </source>
</evidence>
<dbReference type="GO" id="GO:0061723">
    <property type="term" value="P:glycophagy"/>
    <property type="evidence" value="ECO:0007669"/>
    <property type="project" value="TreeGrafter"/>
</dbReference>
<comment type="similarity">
    <text evidence="1 8">Belongs to the ATG12 family.</text>
</comment>
<evidence type="ECO:0000313" key="10">
    <source>
        <dbReference type="EMBL" id="ETI27735.1"/>
    </source>
</evidence>
<accession>V9DLJ8</accession>
<dbReference type="GO" id="GO:0097352">
    <property type="term" value="P:autophagosome maturation"/>
    <property type="evidence" value="ECO:0007669"/>
    <property type="project" value="TreeGrafter"/>
</dbReference>
<feature type="compositionally biased region" description="Acidic residues" evidence="9">
    <location>
        <begin position="45"/>
        <end position="57"/>
    </location>
</feature>
<dbReference type="GO" id="GO:0034274">
    <property type="term" value="C:Atg12-Atg5-Atg16 complex"/>
    <property type="evidence" value="ECO:0007669"/>
    <property type="project" value="TreeGrafter"/>
</dbReference>
<dbReference type="GO" id="GO:0034045">
    <property type="term" value="C:phagophore assembly site membrane"/>
    <property type="evidence" value="ECO:0007669"/>
    <property type="project" value="UniProtKB-SubCell"/>
</dbReference>
<dbReference type="GO" id="GO:0034727">
    <property type="term" value="P:piecemeal microautophagy of the nucleus"/>
    <property type="evidence" value="ECO:0007669"/>
    <property type="project" value="TreeGrafter"/>
</dbReference>
<evidence type="ECO:0000256" key="9">
    <source>
        <dbReference type="SAM" id="MobiDB-lite"/>
    </source>
</evidence>
<keyword evidence="4 8" id="KW-1017">Isopeptide bond</keyword>
<dbReference type="Proteomes" id="UP000030678">
    <property type="component" value="Unassembled WGS sequence"/>
</dbReference>
<feature type="region of interest" description="Disordered" evidence="9">
    <location>
        <begin position="1"/>
        <end position="70"/>
    </location>
</feature>
<dbReference type="GeneID" id="19978677"/>
<evidence type="ECO:0000313" key="11">
    <source>
        <dbReference type="Proteomes" id="UP000030678"/>
    </source>
</evidence>
<dbReference type="AlphaFoldDB" id="V9DLJ8"/>
<keyword evidence="5 8" id="KW-0833">Ubl conjugation pathway</keyword>
<dbReference type="PANTHER" id="PTHR13385:SF0">
    <property type="entry name" value="UBIQUITIN-LIKE PROTEIN ATG12"/>
    <property type="match status" value="1"/>
</dbReference>
<reference evidence="10 11" key="1">
    <citation type="submission" date="2013-03" db="EMBL/GenBank/DDBJ databases">
        <title>The Genome Sequence of Cladophialophora carrionii CBS 160.54.</title>
        <authorList>
            <consortium name="The Broad Institute Genomics Platform"/>
            <person name="Cuomo C."/>
            <person name="de Hoog S."/>
            <person name="Gorbushina A."/>
            <person name="Walker B."/>
            <person name="Young S.K."/>
            <person name="Zeng Q."/>
            <person name="Gargeya S."/>
            <person name="Fitzgerald M."/>
            <person name="Haas B."/>
            <person name="Abouelleil A."/>
            <person name="Allen A.W."/>
            <person name="Alvarado L."/>
            <person name="Arachchi H.M."/>
            <person name="Berlin A.M."/>
            <person name="Chapman S.B."/>
            <person name="Gainer-Dewar J."/>
            <person name="Goldberg J."/>
            <person name="Griggs A."/>
            <person name="Gujja S."/>
            <person name="Hansen M."/>
            <person name="Howarth C."/>
            <person name="Imamovic A."/>
            <person name="Ireland A."/>
            <person name="Larimer J."/>
            <person name="McCowan C."/>
            <person name="Murphy C."/>
            <person name="Pearson M."/>
            <person name="Poon T.W."/>
            <person name="Priest M."/>
            <person name="Roberts A."/>
            <person name="Saif S."/>
            <person name="Shea T."/>
            <person name="Sisk P."/>
            <person name="Sykes S."/>
            <person name="Wortman J."/>
            <person name="Nusbaum C."/>
            <person name="Birren B."/>
        </authorList>
    </citation>
    <scope>NUCLEOTIDE SEQUENCE [LARGE SCALE GENOMIC DNA]</scope>
    <source>
        <strain evidence="10 11">CBS 160.54</strain>
    </source>
</reference>
<keyword evidence="8" id="KW-0653">Protein transport</keyword>
<comment type="subcellular location">
    <subcellularLocation>
        <location evidence="8">Preautophagosomal structure membrane</location>
        <topology evidence="8">Peripheral membrane protein</topology>
    </subcellularLocation>
</comment>
<feature type="compositionally biased region" description="Low complexity" evidence="9">
    <location>
        <begin position="1"/>
        <end position="26"/>
    </location>
</feature>
<dbReference type="GO" id="GO:0019776">
    <property type="term" value="F:Atg8-family ligase activity"/>
    <property type="evidence" value="ECO:0007669"/>
    <property type="project" value="TreeGrafter"/>
</dbReference>
<dbReference type="InterPro" id="IPR007242">
    <property type="entry name" value="Atg12"/>
</dbReference>
<dbReference type="OrthoDB" id="10003551at2759"/>
<evidence type="ECO:0000256" key="8">
    <source>
        <dbReference type="RuleBase" id="RU361201"/>
    </source>
</evidence>
<evidence type="ECO:0000256" key="7">
    <source>
        <dbReference type="ARBA" id="ARBA00025360"/>
    </source>
</evidence>
<keyword evidence="6 8" id="KW-0072">Autophagy</keyword>
<dbReference type="HOGENOM" id="CLU_106795_1_2_1"/>
<protein>
    <recommendedName>
        <fullName evidence="3 8">Ubiquitin-like protein ATG12</fullName>
    </recommendedName>
</protein>
<dbReference type="CDD" id="cd01612">
    <property type="entry name" value="Ubl_ATG12"/>
    <property type="match status" value="1"/>
</dbReference>
<dbReference type="Gene3D" id="3.10.20.90">
    <property type="entry name" value="Phosphatidylinositol 3-kinase Catalytic Subunit, Chain A, domain 1"/>
    <property type="match status" value="1"/>
</dbReference>
<dbReference type="RefSeq" id="XP_008721809.1">
    <property type="nucleotide sequence ID" value="XM_008723587.1"/>
</dbReference>
<dbReference type="InterPro" id="IPR029071">
    <property type="entry name" value="Ubiquitin-like_domsf"/>
</dbReference>
<sequence length="211" mass="22720">MSSPASSSSRVVPGSSPRPRSSQSTPQHADPGATPSSNVAPEKDDSSDDGGSDDDNTNAEGDLPMSMTGSVMLTNLPKDASQALREIEAIDDRKVSVRFQAIGSAPILKQKVFKISASSRFSVVLNFLRKKVGVREGDGLFCYVNSVFAPGLDEGVGNLYRVCILGVDANVSISIIITRSGSRFYFALTHLDWRKTEWVQDSKKHLKVIGD</sequence>
<dbReference type="GO" id="GO:0000045">
    <property type="term" value="P:autophagosome assembly"/>
    <property type="evidence" value="ECO:0007669"/>
    <property type="project" value="InterPro"/>
</dbReference>
<name>V9DLJ8_9EURO</name>
<dbReference type="EMBL" id="KB822697">
    <property type="protein sequence ID" value="ETI27735.1"/>
    <property type="molecule type" value="Genomic_DNA"/>
</dbReference>
<evidence type="ECO:0000256" key="3">
    <source>
        <dbReference type="ARBA" id="ARBA00015875"/>
    </source>
</evidence>
<dbReference type="PANTHER" id="PTHR13385">
    <property type="entry name" value="AUTOPHAGY PROTEIN 12"/>
    <property type="match status" value="1"/>
</dbReference>
<dbReference type="GO" id="GO:0015031">
    <property type="term" value="P:protein transport"/>
    <property type="evidence" value="ECO:0007669"/>
    <property type="project" value="UniProtKB-KW"/>
</dbReference>
<dbReference type="Pfam" id="PF04110">
    <property type="entry name" value="APG12"/>
    <property type="match status" value="1"/>
</dbReference>
<evidence type="ECO:0000256" key="1">
    <source>
        <dbReference type="ARBA" id="ARBA00007778"/>
    </source>
</evidence>
<keyword evidence="8" id="KW-0813">Transport</keyword>
<evidence type="ECO:0000256" key="5">
    <source>
        <dbReference type="ARBA" id="ARBA00022786"/>
    </source>
</evidence>
<keyword evidence="8" id="KW-0472">Membrane</keyword>
<proteinExistence type="inferred from homology"/>
<dbReference type="VEuPathDB" id="FungiDB:G647_00184"/>
<gene>
    <name evidence="10" type="ORF">G647_00184</name>
</gene>
<dbReference type="GO" id="GO:0000422">
    <property type="term" value="P:autophagy of mitochondrion"/>
    <property type="evidence" value="ECO:0007669"/>
    <property type="project" value="TreeGrafter"/>
</dbReference>
<comment type="subunit">
    <text evidence="2 8">Forms a conjugate with ATG5.</text>
</comment>
<comment type="function">
    <text evidence="7">Ubiquitin-like protein involved in cytoplasm to vacuole transport (Cvt), autophagy vesicles formation, mitophagy, and nucleophagy. Conjugation with ATG5 through a ubiquitin-like conjugating system involving also ATG7 as an E1-like activating enzyme and ATG10 as an E2-like conjugating enzyme, is essential for its function. The ATG12-ATG5 conjugate functions as an E3-like enzyme which is required for lipidation of ATG8 and ATG8 association to the vesicle membranes.</text>
</comment>
<organism evidence="10 11">
    <name type="scientific">Cladophialophora carrionii CBS 160.54</name>
    <dbReference type="NCBI Taxonomy" id="1279043"/>
    <lineage>
        <taxon>Eukaryota</taxon>
        <taxon>Fungi</taxon>
        <taxon>Dikarya</taxon>
        <taxon>Ascomycota</taxon>
        <taxon>Pezizomycotina</taxon>
        <taxon>Eurotiomycetes</taxon>
        <taxon>Chaetothyriomycetidae</taxon>
        <taxon>Chaetothyriales</taxon>
        <taxon>Herpotrichiellaceae</taxon>
        <taxon>Cladophialophora</taxon>
    </lineage>
</organism>